<protein>
    <submittedName>
        <fullName evidence="1">Uncharacterized protein</fullName>
    </submittedName>
</protein>
<dbReference type="EMBL" id="AYSL01001312">
    <property type="protein sequence ID" value="KTF06182.1"/>
    <property type="molecule type" value="Genomic_DNA"/>
</dbReference>
<name>A0A1B6NTC3_9ZZZZ</name>
<sequence>MIKQIFFYFSIRGILLALSCINDQISTILKQRNNRA</sequence>
<accession>A0A1B6NTC3</accession>
<dbReference type="AlphaFoldDB" id="A0A1B6NTC3"/>
<reference evidence="1" key="1">
    <citation type="submission" date="2013-11" db="EMBL/GenBank/DDBJ databases">
        <title>Microbial diversity, functional groups and degradation webs in Northern and Southern Mediterranean and Red Sea marine crude oil polluted sites.</title>
        <authorList>
            <person name="Daffonchio D."/>
            <person name="Mapelli F."/>
            <person name="Ferrer M."/>
            <person name="Richter M."/>
            <person name="Cherif A."/>
            <person name="Malkawi H.I."/>
            <person name="Yakimov M.M."/>
            <person name="Abdel-Fattah Y.R."/>
            <person name="Blaghen M."/>
            <person name="Golyshin P.N."/>
            <person name="Kalogerakis N."/>
            <person name="Boon N."/>
            <person name="Magagnini M."/>
            <person name="Fava F."/>
        </authorList>
    </citation>
    <scope>NUCLEOTIDE SEQUENCE</scope>
</reference>
<evidence type="ECO:0000313" key="1">
    <source>
        <dbReference type="EMBL" id="KTF06182.1"/>
    </source>
</evidence>
<comment type="caution">
    <text evidence="1">The sequence shown here is derived from an EMBL/GenBank/DDBJ whole genome shotgun (WGS) entry which is preliminary data.</text>
</comment>
<gene>
    <name evidence="1" type="ORF">MGSAQ_002323</name>
</gene>
<organism evidence="1">
    <name type="scientific">marine sediment metagenome</name>
    <dbReference type="NCBI Taxonomy" id="412755"/>
    <lineage>
        <taxon>unclassified sequences</taxon>
        <taxon>metagenomes</taxon>
        <taxon>ecological metagenomes</taxon>
    </lineage>
</organism>
<proteinExistence type="predicted"/>